<evidence type="ECO:0000313" key="3">
    <source>
        <dbReference type="Proteomes" id="UP000233837"/>
    </source>
</evidence>
<reference evidence="2 3" key="1">
    <citation type="journal article" date="2016" name="Sci. Rep.">
        <title>The Dendrobium catenatum Lindl. genome sequence provides insights into polysaccharide synthase, floral development and adaptive evolution.</title>
        <authorList>
            <person name="Zhang G.Q."/>
            <person name="Xu Q."/>
            <person name="Bian C."/>
            <person name="Tsai W.C."/>
            <person name="Yeh C.M."/>
            <person name="Liu K.W."/>
            <person name="Yoshida K."/>
            <person name="Zhang L.S."/>
            <person name="Chang S.B."/>
            <person name="Chen F."/>
            <person name="Shi Y."/>
            <person name="Su Y.Y."/>
            <person name="Zhang Y.Q."/>
            <person name="Chen L.J."/>
            <person name="Yin Y."/>
            <person name="Lin M."/>
            <person name="Huang H."/>
            <person name="Deng H."/>
            <person name="Wang Z.W."/>
            <person name="Zhu S.L."/>
            <person name="Zhao X."/>
            <person name="Deng C."/>
            <person name="Niu S.C."/>
            <person name="Huang J."/>
            <person name="Wang M."/>
            <person name="Liu G.H."/>
            <person name="Yang H.J."/>
            <person name="Xiao X.J."/>
            <person name="Hsiao Y.Y."/>
            <person name="Wu W.L."/>
            <person name="Chen Y.Y."/>
            <person name="Mitsuda N."/>
            <person name="Ohme-Takagi M."/>
            <person name="Luo Y.B."/>
            <person name="Van de Peer Y."/>
            <person name="Liu Z.J."/>
        </authorList>
    </citation>
    <scope>NUCLEOTIDE SEQUENCE [LARGE SCALE GENOMIC DNA]</scope>
    <source>
        <tissue evidence="2">The whole plant</tissue>
    </source>
</reference>
<dbReference type="AlphaFoldDB" id="A0A2I0WVX7"/>
<feature type="region of interest" description="Disordered" evidence="1">
    <location>
        <begin position="98"/>
        <end position="120"/>
    </location>
</feature>
<feature type="compositionally biased region" description="Polar residues" evidence="1">
    <location>
        <begin position="101"/>
        <end position="114"/>
    </location>
</feature>
<keyword evidence="3" id="KW-1185">Reference proteome</keyword>
<evidence type="ECO:0000313" key="2">
    <source>
        <dbReference type="EMBL" id="PKU79816.1"/>
    </source>
</evidence>
<organism evidence="2 3">
    <name type="scientific">Dendrobium catenatum</name>
    <dbReference type="NCBI Taxonomy" id="906689"/>
    <lineage>
        <taxon>Eukaryota</taxon>
        <taxon>Viridiplantae</taxon>
        <taxon>Streptophyta</taxon>
        <taxon>Embryophyta</taxon>
        <taxon>Tracheophyta</taxon>
        <taxon>Spermatophyta</taxon>
        <taxon>Magnoliopsida</taxon>
        <taxon>Liliopsida</taxon>
        <taxon>Asparagales</taxon>
        <taxon>Orchidaceae</taxon>
        <taxon>Epidendroideae</taxon>
        <taxon>Malaxideae</taxon>
        <taxon>Dendrobiinae</taxon>
        <taxon>Dendrobium</taxon>
    </lineage>
</organism>
<reference evidence="2 3" key="2">
    <citation type="journal article" date="2017" name="Nature">
        <title>The Apostasia genome and the evolution of orchids.</title>
        <authorList>
            <person name="Zhang G.Q."/>
            <person name="Liu K.W."/>
            <person name="Li Z."/>
            <person name="Lohaus R."/>
            <person name="Hsiao Y.Y."/>
            <person name="Niu S.C."/>
            <person name="Wang J.Y."/>
            <person name="Lin Y.C."/>
            <person name="Xu Q."/>
            <person name="Chen L.J."/>
            <person name="Yoshida K."/>
            <person name="Fujiwara S."/>
            <person name="Wang Z.W."/>
            <person name="Zhang Y.Q."/>
            <person name="Mitsuda N."/>
            <person name="Wang M."/>
            <person name="Liu G.H."/>
            <person name="Pecoraro L."/>
            <person name="Huang H.X."/>
            <person name="Xiao X.J."/>
            <person name="Lin M."/>
            <person name="Wu X.Y."/>
            <person name="Wu W.L."/>
            <person name="Chen Y.Y."/>
            <person name="Chang S.B."/>
            <person name="Sakamoto S."/>
            <person name="Ohme-Takagi M."/>
            <person name="Yagi M."/>
            <person name="Zeng S.J."/>
            <person name="Shen C.Y."/>
            <person name="Yeh C.M."/>
            <person name="Luo Y.B."/>
            <person name="Tsai W.C."/>
            <person name="Van de Peer Y."/>
            <person name="Liu Z.J."/>
        </authorList>
    </citation>
    <scope>NUCLEOTIDE SEQUENCE [LARGE SCALE GENOMIC DNA]</scope>
    <source>
        <tissue evidence="2">The whole plant</tissue>
    </source>
</reference>
<evidence type="ECO:0000256" key="1">
    <source>
        <dbReference type="SAM" id="MobiDB-lite"/>
    </source>
</evidence>
<name>A0A2I0WVX7_9ASPA</name>
<protein>
    <submittedName>
        <fullName evidence="2">Uncharacterized protein</fullName>
    </submittedName>
</protein>
<accession>A0A2I0WVX7</accession>
<gene>
    <name evidence="2" type="ORF">MA16_Dca024389</name>
</gene>
<proteinExistence type="predicted"/>
<dbReference type="EMBL" id="KZ502414">
    <property type="protein sequence ID" value="PKU79816.1"/>
    <property type="molecule type" value="Genomic_DNA"/>
</dbReference>
<sequence length="120" mass="12367">MYMNTIAVEAQPTLTFLFGTERKTEAKSLGTEKNPCGGGPAAINFLFVGRRFLGAGGQTNAGFNLLSSVFGVTAPSSSTAASAIATAFLFVSPLLVPIGASSGNSSTKTNNLNSIKEEEE</sequence>
<dbReference type="Proteomes" id="UP000233837">
    <property type="component" value="Unassembled WGS sequence"/>
</dbReference>